<evidence type="ECO:0000256" key="1">
    <source>
        <dbReference type="ARBA" id="ARBA00023015"/>
    </source>
</evidence>
<dbReference type="PATRIC" id="fig|1132509.6.peg.1435"/>
<keyword evidence="1" id="KW-0805">Transcription regulation</keyword>
<evidence type="ECO:0000313" key="5">
    <source>
        <dbReference type="EMBL" id="EMA39565.1"/>
    </source>
</evidence>
<dbReference type="Pfam" id="PF24281">
    <property type="entry name" value="HVO_2928_N"/>
    <property type="match status" value="1"/>
</dbReference>
<sequence length="244" mass="27824">MREFTFVIEYDAGTDPVMDVCIEHPSVLAHSLDGFVTGDRFWRIERISGPEPALEAIETVRFDGTKCGESVTEHDCEAARYHDVLERDEGELVLYTYLEDITRCESIHTLAGKHLPSGLVFETRREGSRHHWRVLMRSDANVGVLYDEIGARLRDGLTFRMGHLRDADGWRRDAFATLSMPDEQRTALEAAVAGGYYETPRETTLDAIADDLSIPRSTLSYRLRRAETTLARRFVGEDGDRWLR</sequence>
<accession>M0M5C6</accession>
<dbReference type="RefSeq" id="WP_007691995.1">
    <property type="nucleotide sequence ID" value="NZ_AJRK01000438.1"/>
</dbReference>
<feature type="domain" description="HTH bat-type" evidence="3">
    <location>
        <begin position="182"/>
        <end position="231"/>
    </location>
</feature>
<dbReference type="Proteomes" id="UP000011566">
    <property type="component" value="Unassembled WGS sequence"/>
</dbReference>
<dbReference type="OrthoDB" id="198846at2157"/>
<evidence type="ECO:0000259" key="4">
    <source>
        <dbReference type="Pfam" id="PF24281"/>
    </source>
</evidence>
<evidence type="ECO:0000313" key="6">
    <source>
        <dbReference type="Proteomes" id="UP000011566"/>
    </source>
</evidence>
<dbReference type="Pfam" id="PF04967">
    <property type="entry name" value="HTH_10"/>
    <property type="match status" value="1"/>
</dbReference>
<dbReference type="PANTHER" id="PTHR34236">
    <property type="entry name" value="DIMETHYL SULFOXIDE REDUCTASE TRANSCRIPTIONAL ACTIVATOR"/>
    <property type="match status" value="1"/>
</dbReference>
<dbReference type="EMBL" id="AOMB01000017">
    <property type="protein sequence ID" value="EMA39565.1"/>
    <property type="molecule type" value="Genomic_DNA"/>
</dbReference>
<evidence type="ECO:0000256" key="2">
    <source>
        <dbReference type="ARBA" id="ARBA00023163"/>
    </source>
</evidence>
<keyword evidence="2" id="KW-0804">Transcription</keyword>
<feature type="domain" description="HVO-2928 N-terminal" evidence="4">
    <location>
        <begin position="3"/>
        <end position="170"/>
    </location>
</feature>
<proteinExistence type="predicted"/>
<name>M0M5C6_9EURY</name>
<keyword evidence="6" id="KW-1185">Reference proteome</keyword>
<dbReference type="eggNOG" id="arCOG02274">
    <property type="taxonomic scope" value="Archaea"/>
</dbReference>
<dbReference type="InterPro" id="IPR056529">
    <property type="entry name" value="HVO_2928_N"/>
</dbReference>
<protein>
    <submittedName>
        <fullName evidence="5">Transcriptional regulator</fullName>
    </submittedName>
</protein>
<comment type="caution">
    <text evidence="5">The sequence shown here is derived from an EMBL/GenBank/DDBJ whole genome shotgun (WGS) entry which is preliminary data.</text>
</comment>
<dbReference type="AlphaFoldDB" id="M0M5C6"/>
<reference evidence="5 6" key="1">
    <citation type="journal article" date="2014" name="PLoS Genet.">
        <title>Phylogenetically driven sequencing of extremely halophilic archaea reveals strategies for static and dynamic osmo-response.</title>
        <authorList>
            <person name="Becker E.A."/>
            <person name="Seitzer P.M."/>
            <person name="Tritt A."/>
            <person name="Larsen D."/>
            <person name="Krusor M."/>
            <person name="Yao A.I."/>
            <person name="Wu D."/>
            <person name="Madern D."/>
            <person name="Eisen J.A."/>
            <person name="Darling A.E."/>
            <person name="Facciotti M.T."/>
        </authorList>
    </citation>
    <scope>NUCLEOTIDE SEQUENCE [LARGE SCALE GENOMIC DNA]</scope>
    <source>
        <strain evidence="5 6">100A6</strain>
    </source>
</reference>
<evidence type="ECO:0000259" key="3">
    <source>
        <dbReference type="Pfam" id="PF04967"/>
    </source>
</evidence>
<dbReference type="PANTHER" id="PTHR34236:SF1">
    <property type="entry name" value="DIMETHYL SULFOXIDE REDUCTASE TRANSCRIPTIONAL ACTIVATOR"/>
    <property type="match status" value="1"/>
</dbReference>
<organism evidence="5 6">
    <name type="scientific">Halococcus hamelinensis 100A6</name>
    <dbReference type="NCBI Taxonomy" id="1132509"/>
    <lineage>
        <taxon>Archaea</taxon>
        <taxon>Methanobacteriati</taxon>
        <taxon>Methanobacteriota</taxon>
        <taxon>Stenosarchaea group</taxon>
        <taxon>Halobacteria</taxon>
        <taxon>Halobacteriales</taxon>
        <taxon>Halococcaceae</taxon>
        <taxon>Halococcus</taxon>
    </lineage>
</organism>
<dbReference type="InterPro" id="IPR007050">
    <property type="entry name" value="HTH_bacterioopsin"/>
</dbReference>
<gene>
    <name evidence="5" type="ORF">C447_06291</name>
</gene>